<feature type="region of interest" description="Disordered" evidence="1">
    <location>
        <begin position="1"/>
        <end position="31"/>
    </location>
</feature>
<feature type="compositionally biased region" description="Basic and acidic residues" evidence="1">
    <location>
        <begin position="93"/>
        <end position="105"/>
    </location>
</feature>
<protein>
    <submittedName>
        <fullName evidence="2">Phenylalanine ammonia-lyase</fullName>
    </submittedName>
</protein>
<feature type="non-terminal residue" evidence="2">
    <location>
        <position position="119"/>
    </location>
</feature>
<evidence type="ECO:0000313" key="3">
    <source>
        <dbReference type="Proteomes" id="UP000653305"/>
    </source>
</evidence>
<feature type="region of interest" description="Disordered" evidence="1">
    <location>
        <begin position="80"/>
        <end position="119"/>
    </location>
</feature>
<reference evidence="2" key="1">
    <citation type="submission" date="2020-07" db="EMBL/GenBank/DDBJ databases">
        <title>Ethylene signaling mediates host invasion by parasitic plants.</title>
        <authorList>
            <person name="Yoshida S."/>
        </authorList>
    </citation>
    <scope>NUCLEOTIDE SEQUENCE</scope>
    <source>
        <strain evidence="2">Okayama</strain>
    </source>
</reference>
<accession>A0A830D6U0</accession>
<name>A0A830D6U0_9LAMI</name>
<comment type="caution">
    <text evidence="2">The sequence shown here is derived from an EMBL/GenBank/DDBJ whole genome shotgun (WGS) entry which is preliminary data.</text>
</comment>
<dbReference type="EMBL" id="BMAC01000726">
    <property type="protein sequence ID" value="GFQ02072.1"/>
    <property type="molecule type" value="Genomic_DNA"/>
</dbReference>
<feature type="compositionally biased region" description="Basic residues" evidence="1">
    <location>
        <begin position="1"/>
        <end position="14"/>
    </location>
</feature>
<evidence type="ECO:0000313" key="2">
    <source>
        <dbReference type="EMBL" id="GFQ02072.1"/>
    </source>
</evidence>
<dbReference type="AlphaFoldDB" id="A0A830D6U0"/>
<feature type="non-terminal residue" evidence="2">
    <location>
        <position position="1"/>
    </location>
</feature>
<sequence>RLRRPPPLILHRRAPYGPAQLQSRWPGQRAPQCRASFQDRRRQRRLLRAPAKEGLALINGTAVDSGHVRRFRRGHEWKSRIHRPPHPQAEAPHGPDRGRRYHETHSQQQLSFISHPKIL</sequence>
<gene>
    <name evidence="2" type="ORF">PHJA_002351100</name>
</gene>
<keyword evidence="2" id="KW-0456">Lyase</keyword>
<keyword evidence="3" id="KW-1185">Reference proteome</keyword>
<organism evidence="2 3">
    <name type="scientific">Phtheirospermum japonicum</name>
    <dbReference type="NCBI Taxonomy" id="374723"/>
    <lineage>
        <taxon>Eukaryota</taxon>
        <taxon>Viridiplantae</taxon>
        <taxon>Streptophyta</taxon>
        <taxon>Embryophyta</taxon>
        <taxon>Tracheophyta</taxon>
        <taxon>Spermatophyta</taxon>
        <taxon>Magnoliopsida</taxon>
        <taxon>eudicotyledons</taxon>
        <taxon>Gunneridae</taxon>
        <taxon>Pentapetalae</taxon>
        <taxon>asterids</taxon>
        <taxon>lamiids</taxon>
        <taxon>Lamiales</taxon>
        <taxon>Orobanchaceae</taxon>
        <taxon>Orobanchaceae incertae sedis</taxon>
        <taxon>Phtheirospermum</taxon>
    </lineage>
</organism>
<dbReference type="GO" id="GO:0016829">
    <property type="term" value="F:lyase activity"/>
    <property type="evidence" value="ECO:0007669"/>
    <property type="project" value="UniProtKB-KW"/>
</dbReference>
<proteinExistence type="predicted"/>
<evidence type="ECO:0000256" key="1">
    <source>
        <dbReference type="SAM" id="MobiDB-lite"/>
    </source>
</evidence>
<dbReference type="Proteomes" id="UP000653305">
    <property type="component" value="Unassembled WGS sequence"/>
</dbReference>